<evidence type="ECO:0000313" key="9">
    <source>
        <dbReference type="EMBL" id="SFR68139.1"/>
    </source>
</evidence>
<dbReference type="Proteomes" id="UP000199659">
    <property type="component" value="Unassembled WGS sequence"/>
</dbReference>
<dbReference type="InterPro" id="IPR036640">
    <property type="entry name" value="ABC1_TM_sf"/>
</dbReference>
<feature type="transmembrane region" description="Helical" evidence="7">
    <location>
        <begin position="143"/>
        <end position="170"/>
    </location>
</feature>
<dbReference type="PROSITE" id="PS00211">
    <property type="entry name" value="ABC_TRANSPORTER_1"/>
    <property type="match status" value="1"/>
</dbReference>
<keyword evidence="5 7" id="KW-1133">Transmembrane helix</keyword>
<feature type="transmembrane region" description="Helical" evidence="7">
    <location>
        <begin position="56"/>
        <end position="74"/>
    </location>
</feature>
<protein>
    <submittedName>
        <fullName evidence="9">ATP-binding cassette, subfamily C</fullName>
    </submittedName>
</protein>
<dbReference type="EMBL" id="FOYZ01000003">
    <property type="protein sequence ID" value="SFR68139.1"/>
    <property type="molecule type" value="Genomic_DNA"/>
</dbReference>
<feature type="domain" description="ABC transporter" evidence="8">
    <location>
        <begin position="340"/>
        <end position="578"/>
    </location>
</feature>
<dbReference type="RefSeq" id="WP_092559537.1">
    <property type="nucleotide sequence ID" value="NZ_FOYZ01000003.1"/>
</dbReference>
<accession>A0A1I6IND9</accession>
<dbReference type="InterPro" id="IPR003439">
    <property type="entry name" value="ABC_transporter-like_ATP-bd"/>
</dbReference>
<dbReference type="GO" id="GO:0016887">
    <property type="term" value="F:ATP hydrolysis activity"/>
    <property type="evidence" value="ECO:0007669"/>
    <property type="project" value="InterPro"/>
</dbReference>
<dbReference type="Pfam" id="PF00005">
    <property type="entry name" value="ABC_tran"/>
    <property type="match status" value="1"/>
</dbReference>
<organism evidence="9 10">
    <name type="scientific">Anaeromicropila populeti</name>
    <dbReference type="NCBI Taxonomy" id="37658"/>
    <lineage>
        <taxon>Bacteria</taxon>
        <taxon>Bacillati</taxon>
        <taxon>Bacillota</taxon>
        <taxon>Clostridia</taxon>
        <taxon>Lachnospirales</taxon>
        <taxon>Lachnospiraceae</taxon>
        <taxon>Anaeromicropila</taxon>
    </lineage>
</organism>
<proteinExistence type="predicted"/>
<dbReference type="InterPro" id="IPR039421">
    <property type="entry name" value="Type_1_exporter"/>
</dbReference>
<evidence type="ECO:0000259" key="8">
    <source>
        <dbReference type="PROSITE" id="PS50893"/>
    </source>
</evidence>
<evidence type="ECO:0000313" key="10">
    <source>
        <dbReference type="Proteomes" id="UP000199659"/>
    </source>
</evidence>
<evidence type="ECO:0000256" key="3">
    <source>
        <dbReference type="ARBA" id="ARBA00022741"/>
    </source>
</evidence>
<dbReference type="GO" id="GO:0034040">
    <property type="term" value="F:ATPase-coupled lipid transmembrane transporter activity"/>
    <property type="evidence" value="ECO:0007669"/>
    <property type="project" value="TreeGrafter"/>
</dbReference>
<dbReference type="GO" id="GO:0005886">
    <property type="term" value="C:plasma membrane"/>
    <property type="evidence" value="ECO:0007669"/>
    <property type="project" value="UniProtKB-SubCell"/>
</dbReference>
<keyword evidence="2 7" id="KW-0812">Transmembrane</keyword>
<comment type="subcellular location">
    <subcellularLocation>
        <location evidence="1">Cell membrane</location>
        <topology evidence="1">Multi-pass membrane protein</topology>
    </subcellularLocation>
</comment>
<dbReference type="Gene3D" id="3.40.50.300">
    <property type="entry name" value="P-loop containing nucleotide triphosphate hydrolases"/>
    <property type="match status" value="1"/>
</dbReference>
<dbReference type="SUPFAM" id="SSF90123">
    <property type="entry name" value="ABC transporter transmembrane region"/>
    <property type="match status" value="1"/>
</dbReference>
<gene>
    <name evidence="9" type="ORF">SAMN05661086_00929</name>
</gene>
<keyword evidence="10" id="KW-1185">Reference proteome</keyword>
<evidence type="ECO:0000256" key="6">
    <source>
        <dbReference type="ARBA" id="ARBA00023136"/>
    </source>
</evidence>
<evidence type="ECO:0000256" key="2">
    <source>
        <dbReference type="ARBA" id="ARBA00022692"/>
    </source>
</evidence>
<dbReference type="OrthoDB" id="1699242at2"/>
<dbReference type="SUPFAM" id="SSF52540">
    <property type="entry name" value="P-loop containing nucleoside triphosphate hydrolases"/>
    <property type="match status" value="1"/>
</dbReference>
<keyword evidence="3" id="KW-0547">Nucleotide-binding</keyword>
<evidence type="ECO:0000256" key="7">
    <source>
        <dbReference type="SAM" id="Phobius"/>
    </source>
</evidence>
<dbReference type="PROSITE" id="PS50893">
    <property type="entry name" value="ABC_TRANSPORTER_2"/>
    <property type="match status" value="1"/>
</dbReference>
<reference evidence="9 10" key="1">
    <citation type="submission" date="2016-10" db="EMBL/GenBank/DDBJ databases">
        <authorList>
            <person name="de Groot N.N."/>
        </authorList>
    </citation>
    <scope>NUCLEOTIDE SEQUENCE [LARGE SCALE GENOMIC DNA]</scope>
    <source>
        <strain evidence="9 10">743A</strain>
    </source>
</reference>
<dbReference type="GO" id="GO:0005524">
    <property type="term" value="F:ATP binding"/>
    <property type="evidence" value="ECO:0007669"/>
    <property type="project" value="UniProtKB-KW"/>
</dbReference>
<dbReference type="AlphaFoldDB" id="A0A1I6IND9"/>
<evidence type="ECO:0000256" key="4">
    <source>
        <dbReference type="ARBA" id="ARBA00022840"/>
    </source>
</evidence>
<dbReference type="PANTHER" id="PTHR24221:SF646">
    <property type="entry name" value="HAEMOLYSIN SECRETION ATP-BINDING PROTEIN"/>
    <property type="match status" value="1"/>
</dbReference>
<sequence length="587" mass="67442">MKNIKDFFQIILTYNKKFMIVMVINVVLSALVPFPYIILSKILFDMLQDGQSYEDYVKIISLLVFLNIGIKFLYEKIDAYTEVKGQQLMFQLNCLFNQKTLLIDYEMLLNPKFLEERELAKKVITGSNFIDIIRGVKRVVSNVLIIMGIIFIIIQVGIYIILPIILVIVINTYINSGAKKAEYTNSVESVPYMRKIEYLQTVCSDFSFVKEVRIHNCKELINDKYTKLTAITFSYIKKIIYLQKKALQLGSITNGIQDFIIYSILGYKTIIAKVLTIGDFSMFFNAVNQFKTSVLEIMSAFIDMKINSLSIGHFLSYMNTEEKMKGEYQINNTNLSSITIEFKDVSFRYPGADTYALRNINCTMNGQDKILIVGENGAGKSTFINLLLRLYAPTEGVIELNGININTIQYDQYLKLFGVMFQDHKIFAFDVEENIAFGENVDTTRINQLLEKVGMQTKIETLPQGTKTIISKLYDVSGTDFSGGEKQKIAIARTLYRNAKIIVLDEPTSALDPLAEYEIYCNFNELTKNKMSFFISHRLASNKFSTRIMVFQEGQIVEDGTHKELIDKKGLYQSMFERQSEFYMEND</sequence>
<dbReference type="InterPro" id="IPR003593">
    <property type="entry name" value="AAA+_ATPase"/>
</dbReference>
<name>A0A1I6IND9_9FIRM</name>
<dbReference type="STRING" id="37658.SAMN05661086_00929"/>
<dbReference type="PANTHER" id="PTHR24221">
    <property type="entry name" value="ATP-BINDING CASSETTE SUB-FAMILY B"/>
    <property type="match status" value="1"/>
</dbReference>
<dbReference type="InterPro" id="IPR027417">
    <property type="entry name" value="P-loop_NTPase"/>
</dbReference>
<dbReference type="SMART" id="SM00382">
    <property type="entry name" value="AAA"/>
    <property type="match status" value="1"/>
</dbReference>
<keyword evidence="6 7" id="KW-0472">Membrane</keyword>
<dbReference type="InterPro" id="IPR017871">
    <property type="entry name" value="ABC_transporter-like_CS"/>
</dbReference>
<evidence type="ECO:0000256" key="1">
    <source>
        <dbReference type="ARBA" id="ARBA00004651"/>
    </source>
</evidence>
<feature type="transmembrane region" description="Helical" evidence="7">
    <location>
        <begin position="20"/>
        <end position="44"/>
    </location>
</feature>
<evidence type="ECO:0000256" key="5">
    <source>
        <dbReference type="ARBA" id="ARBA00022989"/>
    </source>
</evidence>
<keyword evidence="4 9" id="KW-0067">ATP-binding</keyword>
<dbReference type="Gene3D" id="1.20.1560.10">
    <property type="entry name" value="ABC transporter type 1, transmembrane domain"/>
    <property type="match status" value="1"/>
</dbReference>